<dbReference type="InterPro" id="IPR001789">
    <property type="entry name" value="Sig_transdc_resp-reg_receiver"/>
</dbReference>
<reference evidence="5" key="1">
    <citation type="submission" date="2018-06" db="EMBL/GenBank/DDBJ databases">
        <authorList>
            <person name="Zhirakovskaya E."/>
        </authorList>
    </citation>
    <scope>NUCLEOTIDE SEQUENCE</scope>
</reference>
<dbReference type="AlphaFoldDB" id="A0A3B0Y4K8"/>
<dbReference type="Pfam" id="PF00072">
    <property type="entry name" value="Response_reg"/>
    <property type="match status" value="1"/>
</dbReference>
<dbReference type="SUPFAM" id="SSF52172">
    <property type="entry name" value="CheY-like"/>
    <property type="match status" value="1"/>
</dbReference>
<keyword evidence="3" id="KW-1133">Transmembrane helix</keyword>
<evidence type="ECO:0000256" key="1">
    <source>
        <dbReference type="ARBA" id="ARBA00022553"/>
    </source>
</evidence>
<evidence type="ECO:0000313" key="5">
    <source>
        <dbReference type="EMBL" id="VAW75665.1"/>
    </source>
</evidence>
<protein>
    <recommendedName>
        <fullName evidence="4">Response regulatory domain-containing protein</fullName>
    </recommendedName>
</protein>
<dbReference type="Gene3D" id="3.40.50.2300">
    <property type="match status" value="1"/>
</dbReference>
<evidence type="ECO:0000256" key="2">
    <source>
        <dbReference type="SAM" id="MobiDB-lite"/>
    </source>
</evidence>
<name>A0A3B0Y4K8_9ZZZZ</name>
<dbReference type="PANTHER" id="PTHR44591:SF3">
    <property type="entry name" value="RESPONSE REGULATORY DOMAIN-CONTAINING PROTEIN"/>
    <property type="match status" value="1"/>
</dbReference>
<evidence type="ECO:0000259" key="4">
    <source>
        <dbReference type="PROSITE" id="PS50110"/>
    </source>
</evidence>
<keyword evidence="1" id="KW-0597">Phosphoprotein</keyword>
<gene>
    <name evidence="5" type="ORF">MNBD_GAMMA14-598</name>
</gene>
<sequence>MSRQKRALVVDDSKSARLVLRRMLEKYGLIVDTVESAPEALEFLISNRPDAIFMDHMMPGMDGFEAVRAIKDNPQTATIPVMMYTSKGGDLYIGQARALGAVGVLPKTVAPAELFESLKRIGLINERRSSDDSDQQDDEYASERLEDLSQQHPEAPVVEAAANIIQPHDGNEPIQNQLRRMLDEQRVEIRKDLILGLDTAARQNREKLDHLLDEKIEAFRQQLPPPARRPSAFPMVLLIILLFISLAWNFASRKEGITQANYATAD</sequence>
<feature type="region of interest" description="Disordered" evidence="2">
    <location>
        <begin position="126"/>
        <end position="149"/>
    </location>
</feature>
<keyword evidence="3" id="KW-0472">Membrane</keyword>
<feature type="transmembrane region" description="Helical" evidence="3">
    <location>
        <begin position="232"/>
        <end position="251"/>
    </location>
</feature>
<dbReference type="EMBL" id="UOFM01000143">
    <property type="protein sequence ID" value="VAW75665.1"/>
    <property type="molecule type" value="Genomic_DNA"/>
</dbReference>
<proteinExistence type="predicted"/>
<dbReference type="InterPro" id="IPR050595">
    <property type="entry name" value="Bact_response_regulator"/>
</dbReference>
<accession>A0A3B0Y4K8</accession>
<evidence type="ECO:0000256" key="3">
    <source>
        <dbReference type="SAM" id="Phobius"/>
    </source>
</evidence>
<organism evidence="5">
    <name type="scientific">hydrothermal vent metagenome</name>
    <dbReference type="NCBI Taxonomy" id="652676"/>
    <lineage>
        <taxon>unclassified sequences</taxon>
        <taxon>metagenomes</taxon>
        <taxon>ecological metagenomes</taxon>
    </lineage>
</organism>
<dbReference type="CDD" id="cd00156">
    <property type="entry name" value="REC"/>
    <property type="match status" value="1"/>
</dbReference>
<dbReference type="InterPro" id="IPR011006">
    <property type="entry name" value="CheY-like_superfamily"/>
</dbReference>
<dbReference type="SMART" id="SM00448">
    <property type="entry name" value="REC"/>
    <property type="match status" value="1"/>
</dbReference>
<feature type="domain" description="Response regulatory" evidence="4">
    <location>
        <begin position="6"/>
        <end position="122"/>
    </location>
</feature>
<dbReference type="PANTHER" id="PTHR44591">
    <property type="entry name" value="STRESS RESPONSE REGULATOR PROTEIN 1"/>
    <property type="match status" value="1"/>
</dbReference>
<keyword evidence="3" id="KW-0812">Transmembrane</keyword>
<dbReference type="PROSITE" id="PS50110">
    <property type="entry name" value="RESPONSE_REGULATORY"/>
    <property type="match status" value="1"/>
</dbReference>
<dbReference type="GO" id="GO:0000160">
    <property type="term" value="P:phosphorelay signal transduction system"/>
    <property type="evidence" value="ECO:0007669"/>
    <property type="project" value="InterPro"/>
</dbReference>
<feature type="non-terminal residue" evidence="5">
    <location>
        <position position="266"/>
    </location>
</feature>